<organism evidence="1">
    <name type="scientific">Haemonchus placei</name>
    <name type="common">Barber's pole worm</name>
    <dbReference type="NCBI Taxonomy" id="6290"/>
    <lineage>
        <taxon>Eukaryota</taxon>
        <taxon>Metazoa</taxon>
        <taxon>Ecdysozoa</taxon>
        <taxon>Nematoda</taxon>
        <taxon>Chromadorea</taxon>
        <taxon>Rhabditida</taxon>
        <taxon>Rhabditina</taxon>
        <taxon>Rhabditomorpha</taxon>
        <taxon>Strongyloidea</taxon>
        <taxon>Trichostrongylidae</taxon>
        <taxon>Haemonchus</taxon>
    </lineage>
</organism>
<evidence type="ECO:0000313" key="1">
    <source>
        <dbReference type="WBParaSite" id="HPLM_0000929401-mRNA-1"/>
    </source>
</evidence>
<protein>
    <submittedName>
        <fullName evidence="1">Uncharacterized protein</fullName>
    </submittedName>
</protein>
<accession>A0A0N4WF35</accession>
<name>A0A0N4WF35_HAEPC</name>
<dbReference type="WBParaSite" id="HPLM_0000929401-mRNA-1">
    <property type="protein sequence ID" value="HPLM_0000929401-mRNA-1"/>
    <property type="gene ID" value="HPLM_0000929401"/>
</dbReference>
<dbReference type="AlphaFoldDB" id="A0A0N4WF35"/>
<sequence>MVRSQRRTQKKIPSKDPCLDATGDVISAEVPGSQKHQLELGKIFVQISSGLSSSVIRTPSLNLSYIALSDEIPREFSESIISEKRLGALLSMVLRRQVLSSARPIVEKTWRRRSLRFSMRVECRPCEIYRIGKPDLKRSRLVKVALPASSHW</sequence>
<proteinExistence type="predicted"/>
<reference evidence="1" key="1">
    <citation type="submission" date="2017-02" db="UniProtKB">
        <authorList>
            <consortium name="WormBaseParasite"/>
        </authorList>
    </citation>
    <scope>IDENTIFICATION</scope>
</reference>